<evidence type="ECO:0000313" key="5">
    <source>
        <dbReference type="Proteomes" id="UP000239720"/>
    </source>
</evidence>
<feature type="transmembrane region" description="Helical" evidence="1">
    <location>
        <begin position="6"/>
        <end position="26"/>
    </location>
</feature>
<keyword evidence="1" id="KW-1133">Transmembrane helix</keyword>
<dbReference type="EMBL" id="NEMB01000003">
    <property type="protein sequence ID" value="PQQ66190.1"/>
    <property type="molecule type" value="Genomic_DNA"/>
</dbReference>
<organism evidence="2 4">
    <name type="scientific">Acetivibrio saccincola</name>
    <dbReference type="NCBI Taxonomy" id="1677857"/>
    <lineage>
        <taxon>Bacteria</taxon>
        <taxon>Bacillati</taxon>
        <taxon>Bacillota</taxon>
        <taxon>Clostridia</taxon>
        <taxon>Eubacteriales</taxon>
        <taxon>Oscillospiraceae</taxon>
        <taxon>Acetivibrio</taxon>
    </lineage>
</organism>
<dbReference type="KEGG" id="hsc:HVS_14235"/>
<keyword evidence="1" id="KW-0472">Membrane</keyword>
<dbReference type="AlphaFoldDB" id="A0A2K9E892"/>
<feature type="transmembrane region" description="Helical" evidence="1">
    <location>
        <begin position="118"/>
        <end position="139"/>
    </location>
</feature>
<accession>A0A2K9E892</accession>
<name>A0A2K9E892_9FIRM</name>
<sequence length="150" mass="16905">MKKFLKRNYAIFVLLILTFIVSLLNSPNSVIDEPAKSLGGYSTLVFILLWVTALFTSMHKSPVMIFSIAFWSIYAITSVLKLSFGRGSTPAILSGLFSFSLRVFYSSLYGITHWLGNINISILILIMSVIFLVLSIVLLRRGRCKLYELL</sequence>
<dbReference type="Proteomes" id="UP000239720">
    <property type="component" value="Unassembled WGS sequence"/>
</dbReference>
<reference evidence="2 4" key="1">
    <citation type="submission" date="2017-12" db="EMBL/GenBank/DDBJ databases">
        <title>Complete genome sequence of Herbivorax saccincola GGR1, a novel Cellulosome-producing hydrolytic bacterium in a thermophilic biogas plant, established by Illumina and Nanopore MinION sequencing.</title>
        <authorList>
            <person name="Pechtl A."/>
            <person name="Ruckert C."/>
            <person name="Koeck D.E."/>
            <person name="Maus I."/>
            <person name="Winkler A."/>
            <person name="Kalinowski J."/>
            <person name="Puhler A."/>
            <person name="Schwarz W.W."/>
            <person name="Zverlov V.V."/>
            <person name="Schluter A."/>
            <person name="Liebl W."/>
        </authorList>
    </citation>
    <scope>NUCLEOTIDE SEQUENCE [LARGE SCALE GENOMIC DNA]</scope>
    <source>
        <strain evidence="2">GGR1</strain>
        <strain evidence="4">SR1</strain>
    </source>
</reference>
<dbReference type="RefSeq" id="WP_101303328.1">
    <property type="nucleotide sequence ID" value="NZ_CP025197.1"/>
</dbReference>
<dbReference type="Proteomes" id="UP000233534">
    <property type="component" value="Chromosome"/>
</dbReference>
<evidence type="ECO:0000313" key="4">
    <source>
        <dbReference type="Proteomes" id="UP000233534"/>
    </source>
</evidence>
<protein>
    <submittedName>
        <fullName evidence="2">Uncharacterized protein</fullName>
    </submittedName>
</protein>
<evidence type="ECO:0000313" key="3">
    <source>
        <dbReference type="EMBL" id="PQQ66190.1"/>
    </source>
</evidence>
<evidence type="ECO:0000256" key="1">
    <source>
        <dbReference type="SAM" id="Phobius"/>
    </source>
</evidence>
<proteinExistence type="predicted"/>
<dbReference type="EMBL" id="CP025197">
    <property type="protein sequence ID" value="AUG58708.1"/>
    <property type="molecule type" value="Genomic_DNA"/>
</dbReference>
<feature type="transmembrane region" description="Helical" evidence="1">
    <location>
        <begin position="38"/>
        <end position="57"/>
    </location>
</feature>
<keyword evidence="1" id="KW-0812">Transmembrane</keyword>
<gene>
    <name evidence="3" type="ORF">B9R14_05100</name>
    <name evidence="2" type="ORF">HVS_14235</name>
</gene>
<reference evidence="3 5" key="2">
    <citation type="journal article" date="2018" name="Syst. Appl. Microbiol.">
        <title>Characterization and high-quality draft genome sequence of Herbivorax saccincola A7, an anaerobic, alkaliphilic, thermophilic, cellulolytic, and xylanolytic bacterium.</title>
        <authorList>
            <person name="Aikawa S."/>
            <person name="Baramee S."/>
            <person name="Sermsathanaswadi J."/>
            <person name="Thianheng P."/>
            <person name="Tachaapaikoon C."/>
            <person name="Shikata A."/>
            <person name="Waeonukul R."/>
            <person name="Pason P."/>
            <person name="Ratanakhanokchai K."/>
            <person name="Kosugi A."/>
        </authorList>
    </citation>
    <scope>NUCLEOTIDE SEQUENCE [LARGE SCALE GENOMIC DNA]</scope>
    <source>
        <strain evidence="3 5">A7</strain>
    </source>
</reference>
<feature type="transmembrane region" description="Helical" evidence="1">
    <location>
        <begin position="63"/>
        <end position="84"/>
    </location>
</feature>
<feature type="transmembrane region" description="Helical" evidence="1">
    <location>
        <begin position="91"/>
        <end position="112"/>
    </location>
</feature>
<keyword evidence="4" id="KW-1185">Reference proteome</keyword>
<evidence type="ECO:0000313" key="2">
    <source>
        <dbReference type="EMBL" id="AUG58708.1"/>
    </source>
</evidence>